<feature type="domain" description="Glutamate synthase" evidence="2">
    <location>
        <begin position="7"/>
        <end position="94"/>
    </location>
</feature>
<sequence length="102" mass="11281">MNTPEKYSRLDAIEIQLGQGAQGSAPQRTTAKNIGKDFREVFGLREGEEAIIHSRLPGVNSKDDFIQLVKRLRDETGVPIGLKIAATHHLNDKRSDGKNDSI</sequence>
<accession>A0ABT9UCT1</accession>
<reference evidence="3 4" key="1">
    <citation type="submission" date="2023-07" db="EMBL/GenBank/DDBJ databases">
        <title>Sorghum-associated microbial communities from plants grown in Nebraska, USA.</title>
        <authorList>
            <person name="Schachtman D."/>
        </authorList>
    </citation>
    <scope>NUCLEOTIDE SEQUENCE [LARGE SCALE GENOMIC DNA]</scope>
    <source>
        <strain evidence="3 4">CC482</strain>
    </source>
</reference>
<evidence type="ECO:0000313" key="4">
    <source>
        <dbReference type="Proteomes" id="UP001229346"/>
    </source>
</evidence>
<evidence type="ECO:0000259" key="2">
    <source>
        <dbReference type="Pfam" id="PF01645"/>
    </source>
</evidence>
<dbReference type="EMBL" id="JAUSSU010000020">
    <property type="protein sequence ID" value="MDQ0116500.1"/>
    <property type="molecule type" value="Genomic_DNA"/>
</dbReference>
<dbReference type="InterPro" id="IPR013785">
    <property type="entry name" value="Aldolase_TIM"/>
</dbReference>
<comment type="similarity">
    <text evidence="1">Belongs to the glutamate synthase family.</text>
</comment>
<proteinExistence type="inferred from homology"/>
<dbReference type="InterPro" id="IPR002932">
    <property type="entry name" value="Glu_synthdom"/>
</dbReference>
<organism evidence="3 4">
    <name type="scientific">Paenibacillus harenae</name>
    <dbReference type="NCBI Taxonomy" id="306543"/>
    <lineage>
        <taxon>Bacteria</taxon>
        <taxon>Bacillati</taxon>
        <taxon>Bacillota</taxon>
        <taxon>Bacilli</taxon>
        <taxon>Bacillales</taxon>
        <taxon>Paenibacillaceae</taxon>
        <taxon>Paenibacillus</taxon>
    </lineage>
</organism>
<evidence type="ECO:0000313" key="3">
    <source>
        <dbReference type="EMBL" id="MDQ0116500.1"/>
    </source>
</evidence>
<dbReference type="Gene3D" id="3.20.20.70">
    <property type="entry name" value="Aldolase class I"/>
    <property type="match status" value="1"/>
</dbReference>
<dbReference type="Proteomes" id="UP001229346">
    <property type="component" value="Unassembled WGS sequence"/>
</dbReference>
<protein>
    <submittedName>
        <fullName evidence="3">Glutamate synthase domain-containing protein 2</fullName>
    </submittedName>
</protein>
<dbReference type="SUPFAM" id="SSF51395">
    <property type="entry name" value="FMN-linked oxidoreductases"/>
    <property type="match status" value="1"/>
</dbReference>
<keyword evidence="4" id="KW-1185">Reference proteome</keyword>
<gene>
    <name evidence="3" type="ORF">J2T15_005981</name>
</gene>
<evidence type="ECO:0000256" key="1">
    <source>
        <dbReference type="ARBA" id="ARBA00009716"/>
    </source>
</evidence>
<name>A0ABT9UCT1_PAEHA</name>
<dbReference type="Pfam" id="PF01645">
    <property type="entry name" value="Glu_synthase"/>
    <property type="match status" value="1"/>
</dbReference>
<comment type="caution">
    <text evidence="3">The sequence shown here is derived from an EMBL/GenBank/DDBJ whole genome shotgun (WGS) entry which is preliminary data.</text>
</comment>